<dbReference type="AlphaFoldDB" id="A0A5B7HD70"/>
<keyword evidence="1" id="KW-1133">Transmembrane helix</keyword>
<evidence type="ECO:0000313" key="2">
    <source>
        <dbReference type="EMBL" id="MPC66848.1"/>
    </source>
</evidence>
<reference evidence="2 3" key="1">
    <citation type="submission" date="2019-05" db="EMBL/GenBank/DDBJ databases">
        <title>Another draft genome of Portunus trituberculatus and its Hox gene families provides insights of decapod evolution.</title>
        <authorList>
            <person name="Jeong J.-H."/>
            <person name="Song I."/>
            <person name="Kim S."/>
            <person name="Choi T."/>
            <person name="Kim D."/>
            <person name="Ryu S."/>
            <person name="Kim W."/>
        </authorList>
    </citation>
    <scope>NUCLEOTIDE SEQUENCE [LARGE SCALE GENOMIC DNA]</scope>
    <source>
        <tissue evidence="2">Muscle</tissue>
    </source>
</reference>
<keyword evidence="3" id="KW-1185">Reference proteome</keyword>
<dbReference type="EMBL" id="VSRR010025410">
    <property type="protein sequence ID" value="MPC66848.1"/>
    <property type="molecule type" value="Genomic_DNA"/>
</dbReference>
<keyword evidence="1" id="KW-0812">Transmembrane</keyword>
<name>A0A5B7HD70_PORTR</name>
<comment type="caution">
    <text evidence="2">The sequence shown here is derived from an EMBL/GenBank/DDBJ whole genome shotgun (WGS) entry which is preliminary data.</text>
</comment>
<accession>A0A5B7HD70</accession>
<keyword evidence="1" id="KW-0472">Membrane</keyword>
<evidence type="ECO:0000313" key="3">
    <source>
        <dbReference type="Proteomes" id="UP000324222"/>
    </source>
</evidence>
<feature type="transmembrane region" description="Helical" evidence="1">
    <location>
        <begin position="6"/>
        <end position="29"/>
    </location>
</feature>
<organism evidence="2 3">
    <name type="scientific">Portunus trituberculatus</name>
    <name type="common">Swimming crab</name>
    <name type="synonym">Neptunus trituberculatus</name>
    <dbReference type="NCBI Taxonomy" id="210409"/>
    <lineage>
        <taxon>Eukaryota</taxon>
        <taxon>Metazoa</taxon>
        <taxon>Ecdysozoa</taxon>
        <taxon>Arthropoda</taxon>
        <taxon>Crustacea</taxon>
        <taxon>Multicrustacea</taxon>
        <taxon>Malacostraca</taxon>
        <taxon>Eumalacostraca</taxon>
        <taxon>Eucarida</taxon>
        <taxon>Decapoda</taxon>
        <taxon>Pleocyemata</taxon>
        <taxon>Brachyura</taxon>
        <taxon>Eubrachyura</taxon>
        <taxon>Portunoidea</taxon>
        <taxon>Portunidae</taxon>
        <taxon>Portuninae</taxon>
        <taxon>Portunus</taxon>
    </lineage>
</organism>
<dbReference type="Proteomes" id="UP000324222">
    <property type="component" value="Unassembled WGS sequence"/>
</dbReference>
<sequence length="95" mass="11104">MSFDLCVMFLHVMVIPKYILFKFPFYFFLRVGSDSGRTGPEHNAEGKEDPSCGKQWKSHDWMNKWFLHNAPSVFFIRKRDSGKDKKEQPLEGAMG</sequence>
<evidence type="ECO:0000256" key="1">
    <source>
        <dbReference type="SAM" id="Phobius"/>
    </source>
</evidence>
<gene>
    <name evidence="2" type="ORF">E2C01_061003</name>
</gene>
<proteinExistence type="predicted"/>
<protein>
    <submittedName>
        <fullName evidence="2">Uncharacterized protein</fullName>
    </submittedName>
</protein>